<dbReference type="EMBL" id="CP101637">
    <property type="protein sequence ID" value="WMT81746.1"/>
    <property type="molecule type" value="Genomic_DNA"/>
</dbReference>
<evidence type="ECO:0000259" key="1">
    <source>
        <dbReference type="Pfam" id="PF11738"/>
    </source>
</evidence>
<dbReference type="RefSeq" id="WP_228103871.1">
    <property type="nucleotide sequence ID" value="NZ_CP101637.1"/>
</dbReference>
<dbReference type="InterPro" id="IPR025303">
    <property type="entry name" value="PdaC"/>
</dbReference>
<dbReference type="InterPro" id="IPR021729">
    <property type="entry name" value="DUF3298"/>
</dbReference>
<dbReference type="EC" id="3.5.1.-" evidence="3"/>
<dbReference type="Pfam" id="PF13739">
    <property type="entry name" value="PdaC"/>
    <property type="match status" value="1"/>
</dbReference>
<dbReference type="GO" id="GO:0016787">
    <property type="term" value="F:hydrolase activity"/>
    <property type="evidence" value="ECO:0007669"/>
    <property type="project" value="UniProtKB-KW"/>
</dbReference>
<name>A0ABY9Q3K0_9FIRM</name>
<gene>
    <name evidence="3" type="primary">pdaC</name>
    <name evidence="3" type="ORF">TEMA_20940</name>
</gene>
<evidence type="ECO:0000259" key="2">
    <source>
        <dbReference type="Pfam" id="PF13739"/>
    </source>
</evidence>
<dbReference type="Proteomes" id="UP001235030">
    <property type="component" value="Chromosome"/>
</dbReference>
<sequence length="263" mass="31272">MTNLKRISFLVLIIMFFSTSVSVGQESFPLIFRKDRDEINYLYNIQLKKIEEESEFFEAHINYPYFQIKEKYKDKEKENMKSINKINNEIYNYIANFKGNIEKQSEEYKKDYEISNKHSSLPKFVYEAYSQYNVTYNENNLVSIPILTYEFTGGAHGMSVLKSFNYNLKSGEELKLSNIFKDNVDYKNIINTYIKKEIKKNKDLYFTGKEGFKGIDDNQGFYLKNDKLIIYFQLYEIAPYYVGIPKFEIPLDEIEGKLNTSYF</sequence>
<dbReference type="InterPro" id="IPR037126">
    <property type="entry name" value="PdaC/RsiV-like_sf"/>
</dbReference>
<accession>A0ABY9Q3K0</accession>
<dbReference type="Gene3D" id="3.30.565.40">
    <property type="entry name" value="Fervidobacterium nodosum Rt17-B1 like"/>
    <property type="match status" value="1"/>
</dbReference>
<dbReference type="Pfam" id="PF11738">
    <property type="entry name" value="DUF3298"/>
    <property type="match status" value="1"/>
</dbReference>
<feature type="domain" description="DUF3298" evidence="1">
    <location>
        <begin position="177"/>
        <end position="251"/>
    </location>
</feature>
<dbReference type="Gene3D" id="3.90.640.20">
    <property type="entry name" value="Heat-shock cognate protein, ATPase"/>
    <property type="match status" value="1"/>
</dbReference>
<proteinExistence type="predicted"/>
<organism evidence="3 4">
    <name type="scientific">Terrisporobacter mayombei</name>
    <dbReference type="NCBI Taxonomy" id="1541"/>
    <lineage>
        <taxon>Bacteria</taxon>
        <taxon>Bacillati</taxon>
        <taxon>Bacillota</taxon>
        <taxon>Clostridia</taxon>
        <taxon>Peptostreptococcales</taxon>
        <taxon>Peptostreptococcaceae</taxon>
        <taxon>Terrisporobacter</taxon>
    </lineage>
</organism>
<reference evidence="3 4" key="1">
    <citation type="submission" date="2022-07" db="EMBL/GenBank/DDBJ databases">
        <title>Genome sequence of Terrisporobacter mayombei DSM6539.</title>
        <authorList>
            <person name="Boeer T."/>
            <person name="Bengelsdorf F.R."/>
            <person name="Daniel R."/>
            <person name="Poehlein A."/>
        </authorList>
    </citation>
    <scope>NUCLEOTIDE SEQUENCE [LARGE SCALE GENOMIC DNA]</scope>
    <source>
        <strain evidence="3 4">DSM 6539</strain>
    </source>
</reference>
<evidence type="ECO:0000313" key="3">
    <source>
        <dbReference type="EMBL" id="WMT81746.1"/>
    </source>
</evidence>
<evidence type="ECO:0000313" key="4">
    <source>
        <dbReference type="Proteomes" id="UP001235030"/>
    </source>
</evidence>
<feature type="domain" description="Deacetylase PdaC" evidence="2">
    <location>
        <begin position="50"/>
        <end position="159"/>
    </location>
</feature>
<protein>
    <submittedName>
        <fullName evidence="3">Peptidoglycan-N-acetylmuramic acid deacetylase PdaC</fullName>
        <ecNumber evidence="3">3.5.1.-</ecNumber>
    </submittedName>
</protein>
<keyword evidence="4" id="KW-1185">Reference proteome</keyword>
<keyword evidence="3" id="KW-0378">Hydrolase</keyword>